<name>A0A1E7F3K8_9STRA</name>
<feature type="transmembrane region" description="Helical" evidence="7">
    <location>
        <begin position="258"/>
        <end position="281"/>
    </location>
</feature>
<accession>A0A1E7F3K8</accession>
<dbReference type="PANTHER" id="PTHR32322">
    <property type="entry name" value="INNER MEMBRANE TRANSPORTER"/>
    <property type="match status" value="1"/>
</dbReference>
<evidence type="ECO:0000256" key="2">
    <source>
        <dbReference type="ARBA" id="ARBA00022475"/>
    </source>
</evidence>
<evidence type="ECO:0000256" key="7">
    <source>
        <dbReference type="SAM" id="Phobius"/>
    </source>
</evidence>
<dbReference type="Proteomes" id="UP000095751">
    <property type="component" value="Unassembled WGS sequence"/>
</dbReference>
<feature type="transmembrane region" description="Helical" evidence="7">
    <location>
        <begin position="293"/>
        <end position="312"/>
    </location>
</feature>
<feature type="region of interest" description="Disordered" evidence="6">
    <location>
        <begin position="184"/>
        <end position="205"/>
    </location>
</feature>
<keyword evidence="4 7" id="KW-1133">Transmembrane helix</keyword>
<keyword evidence="2" id="KW-1003">Cell membrane</keyword>
<evidence type="ECO:0000256" key="1">
    <source>
        <dbReference type="ARBA" id="ARBA00004651"/>
    </source>
</evidence>
<evidence type="ECO:0000256" key="5">
    <source>
        <dbReference type="ARBA" id="ARBA00023136"/>
    </source>
</evidence>
<reference evidence="9 10" key="1">
    <citation type="submission" date="2016-09" db="EMBL/GenBank/DDBJ databases">
        <title>Extensive genetic diversity and differential bi-allelic expression allows diatom success in the polar Southern Ocean.</title>
        <authorList>
            <consortium name="DOE Joint Genome Institute"/>
            <person name="Mock T."/>
            <person name="Otillar R.P."/>
            <person name="Strauss J."/>
            <person name="Dupont C."/>
            <person name="Frickenhaus S."/>
            <person name="Maumus F."/>
            <person name="Mcmullan M."/>
            <person name="Sanges R."/>
            <person name="Schmutz J."/>
            <person name="Toseland A."/>
            <person name="Valas R."/>
            <person name="Veluchamy A."/>
            <person name="Ward B.J."/>
            <person name="Allen A."/>
            <person name="Barry K."/>
            <person name="Falciatore A."/>
            <person name="Ferrante M."/>
            <person name="Fortunato A.E."/>
            <person name="Gloeckner G."/>
            <person name="Gruber A."/>
            <person name="Hipkin R."/>
            <person name="Janech M."/>
            <person name="Kroth P."/>
            <person name="Leese F."/>
            <person name="Lindquist E."/>
            <person name="Lyon B.R."/>
            <person name="Martin J."/>
            <person name="Mayer C."/>
            <person name="Parker M."/>
            <person name="Quesneville H."/>
            <person name="Raymond J."/>
            <person name="Uhlig C."/>
            <person name="Valentin K.U."/>
            <person name="Worden A.Z."/>
            <person name="Armbrust E.V."/>
            <person name="Bowler C."/>
            <person name="Green B."/>
            <person name="Moulton V."/>
            <person name="Van Oosterhout C."/>
            <person name="Grigoriev I."/>
        </authorList>
    </citation>
    <scope>NUCLEOTIDE SEQUENCE [LARGE SCALE GENOMIC DNA]</scope>
    <source>
        <strain evidence="9 10">CCMP1102</strain>
    </source>
</reference>
<dbReference type="InterPro" id="IPR050638">
    <property type="entry name" value="AA-Vitamin_Transporters"/>
</dbReference>
<organism evidence="9 10">
    <name type="scientific">Fragilariopsis cylindrus CCMP1102</name>
    <dbReference type="NCBI Taxonomy" id="635003"/>
    <lineage>
        <taxon>Eukaryota</taxon>
        <taxon>Sar</taxon>
        <taxon>Stramenopiles</taxon>
        <taxon>Ochrophyta</taxon>
        <taxon>Bacillariophyta</taxon>
        <taxon>Bacillariophyceae</taxon>
        <taxon>Bacillariophycidae</taxon>
        <taxon>Bacillariales</taxon>
        <taxon>Bacillariaceae</taxon>
        <taxon>Fragilariopsis</taxon>
    </lineage>
</organism>
<keyword evidence="3 7" id="KW-0812">Transmembrane</keyword>
<feature type="transmembrane region" description="Helical" evidence="7">
    <location>
        <begin position="127"/>
        <end position="145"/>
    </location>
</feature>
<dbReference type="PANTHER" id="PTHR32322:SF18">
    <property type="entry name" value="S-ADENOSYLMETHIONINE_S-ADENOSYLHOMOCYSTEINE TRANSPORTER"/>
    <property type="match status" value="1"/>
</dbReference>
<evidence type="ECO:0000256" key="3">
    <source>
        <dbReference type="ARBA" id="ARBA00022692"/>
    </source>
</evidence>
<keyword evidence="5 7" id="KW-0472">Membrane</keyword>
<sequence>MSFVLGVISALTAPFLVVVGFIVWDNHWNGTAFALNMYKCNMTAIGFLIVSIFVRQFILGPSTEEIFTSQKIGGLMVSSTIGILIGDWVWLEGMRLLGSRKIIVVDSLKPFLAAFLGEVFLDERLERGAIIGLILTVLGVALVGLEKEDHHPTKSDKDEETIESAGVGAGTEIFNNERTVLTGKDKDVQQQQQQHQQRQSSKVVVDSYAQQRKNRGKQSTKEFIYGLVMAILNVVLHTFGVLLTKKYGVGMTTFEINLIRFGFAGISLLLTLESIGPLYSLPLSYILQGDRPTVRACFGAALAVIGIIVLSFKGITES</sequence>
<evidence type="ECO:0000313" key="10">
    <source>
        <dbReference type="Proteomes" id="UP000095751"/>
    </source>
</evidence>
<feature type="transmembrane region" description="Helical" evidence="7">
    <location>
        <begin position="72"/>
        <end position="91"/>
    </location>
</feature>
<feature type="transmembrane region" description="Helical" evidence="7">
    <location>
        <begin position="6"/>
        <end position="24"/>
    </location>
</feature>
<dbReference type="InterPro" id="IPR037185">
    <property type="entry name" value="EmrE-like"/>
</dbReference>
<evidence type="ECO:0000256" key="6">
    <source>
        <dbReference type="SAM" id="MobiDB-lite"/>
    </source>
</evidence>
<comment type="subcellular location">
    <subcellularLocation>
        <location evidence="1">Cell membrane</location>
        <topology evidence="1">Multi-pass membrane protein</topology>
    </subcellularLocation>
</comment>
<dbReference type="EMBL" id="KV784364">
    <property type="protein sequence ID" value="OEU12778.1"/>
    <property type="molecule type" value="Genomic_DNA"/>
</dbReference>
<proteinExistence type="predicted"/>
<dbReference type="InParanoid" id="A0A1E7F3K8"/>
<gene>
    <name evidence="9" type="ORF">FRACYDRAFT_191068</name>
</gene>
<dbReference type="InterPro" id="IPR000620">
    <property type="entry name" value="EamA_dom"/>
</dbReference>
<feature type="domain" description="EamA" evidence="8">
    <location>
        <begin position="6"/>
        <end position="143"/>
    </location>
</feature>
<protein>
    <recommendedName>
        <fullName evidence="8">EamA domain-containing protein</fullName>
    </recommendedName>
</protein>
<feature type="transmembrane region" description="Helical" evidence="7">
    <location>
        <begin position="36"/>
        <end position="60"/>
    </location>
</feature>
<feature type="transmembrane region" description="Helical" evidence="7">
    <location>
        <begin position="223"/>
        <end position="243"/>
    </location>
</feature>
<dbReference type="KEGG" id="fcy:FRACYDRAFT_191068"/>
<dbReference type="AlphaFoldDB" id="A0A1E7F3K8"/>
<evidence type="ECO:0000256" key="4">
    <source>
        <dbReference type="ARBA" id="ARBA00022989"/>
    </source>
</evidence>
<feature type="compositionally biased region" description="Low complexity" evidence="6">
    <location>
        <begin position="189"/>
        <end position="199"/>
    </location>
</feature>
<dbReference type="SUPFAM" id="SSF103481">
    <property type="entry name" value="Multidrug resistance efflux transporter EmrE"/>
    <property type="match status" value="2"/>
</dbReference>
<dbReference type="Pfam" id="PF00892">
    <property type="entry name" value="EamA"/>
    <property type="match status" value="1"/>
</dbReference>
<dbReference type="GO" id="GO:0005886">
    <property type="term" value="C:plasma membrane"/>
    <property type="evidence" value="ECO:0007669"/>
    <property type="project" value="UniProtKB-SubCell"/>
</dbReference>
<evidence type="ECO:0000259" key="8">
    <source>
        <dbReference type="Pfam" id="PF00892"/>
    </source>
</evidence>
<dbReference type="OrthoDB" id="195482at2759"/>
<evidence type="ECO:0000313" key="9">
    <source>
        <dbReference type="EMBL" id="OEU12778.1"/>
    </source>
</evidence>
<keyword evidence="10" id="KW-1185">Reference proteome</keyword>